<dbReference type="InParanoid" id="A0A7M6W5T0"/>
<evidence type="ECO:0000256" key="3">
    <source>
        <dbReference type="ARBA" id="ARBA00022737"/>
    </source>
</evidence>
<dbReference type="PANTHER" id="PTHR24373">
    <property type="entry name" value="SLIT RELATED LEUCINE-RICH REPEAT NEURONAL PROTEIN"/>
    <property type="match status" value="1"/>
</dbReference>
<evidence type="ECO:0000256" key="1">
    <source>
        <dbReference type="ARBA" id="ARBA00022614"/>
    </source>
</evidence>
<dbReference type="Pfam" id="PF00560">
    <property type="entry name" value="LRR_1"/>
    <property type="match status" value="1"/>
</dbReference>
<dbReference type="PROSITE" id="PS51450">
    <property type="entry name" value="LRR"/>
    <property type="match status" value="5"/>
</dbReference>
<dbReference type="SMR" id="A0A7M6W5T0"/>
<dbReference type="GeneID" id="100379125"/>
<dbReference type="InterPro" id="IPR050328">
    <property type="entry name" value="Dev_Immune_Receptor"/>
</dbReference>
<dbReference type="PANTHER" id="PTHR24373:SF275">
    <property type="entry name" value="TIR DOMAIN-CONTAINING PROTEIN"/>
    <property type="match status" value="1"/>
</dbReference>
<dbReference type="SUPFAM" id="SSF52058">
    <property type="entry name" value="L domain-like"/>
    <property type="match status" value="2"/>
</dbReference>
<dbReference type="OrthoDB" id="2013775at2759"/>
<evidence type="ECO:0000256" key="4">
    <source>
        <dbReference type="SAM" id="MobiDB-lite"/>
    </source>
</evidence>
<dbReference type="RefSeq" id="NP_001166005.1">
    <property type="nucleotide sequence ID" value="NM_001172534.1"/>
</dbReference>
<evidence type="ECO:0000256" key="2">
    <source>
        <dbReference type="ARBA" id="ARBA00022729"/>
    </source>
</evidence>
<feature type="chain" id="PRO_5029742930" evidence="5">
    <location>
        <begin position="18"/>
        <end position="517"/>
    </location>
</feature>
<dbReference type="InterPro" id="IPR003591">
    <property type="entry name" value="Leu-rich_rpt_typical-subtyp"/>
</dbReference>
<feature type="compositionally biased region" description="Basic and acidic residues" evidence="4">
    <location>
        <begin position="499"/>
        <end position="517"/>
    </location>
</feature>
<dbReference type="EnsemblMetazoa" id="NM_001172534">
    <property type="protein sequence ID" value="NP_001166005"/>
    <property type="gene ID" value="LOC100379125"/>
</dbReference>
<keyword evidence="1" id="KW-0433">Leucine-rich repeat</keyword>
<evidence type="ECO:0000256" key="5">
    <source>
        <dbReference type="SAM" id="SignalP"/>
    </source>
</evidence>
<dbReference type="Gene3D" id="3.80.10.10">
    <property type="entry name" value="Ribonuclease Inhibitor"/>
    <property type="match status" value="4"/>
</dbReference>
<dbReference type="Proteomes" id="UP000002358">
    <property type="component" value="Chromosome 3"/>
</dbReference>
<keyword evidence="2 5" id="KW-0732">Signal</keyword>
<organism evidence="6 7">
    <name type="scientific">Nasonia vitripennis</name>
    <name type="common">Parasitic wasp</name>
    <dbReference type="NCBI Taxonomy" id="7425"/>
    <lineage>
        <taxon>Eukaryota</taxon>
        <taxon>Metazoa</taxon>
        <taxon>Ecdysozoa</taxon>
        <taxon>Arthropoda</taxon>
        <taxon>Hexapoda</taxon>
        <taxon>Insecta</taxon>
        <taxon>Pterygota</taxon>
        <taxon>Neoptera</taxon>
        <taxon>Endopterygota</taxon>
        <taxon>Hymenoptera</taxon>
        <taxon>Apocrita</taxon>
        <taxon>Proctotrupomorpha</taxon>
        <taxon>Chalcidoidea</taxon>
        <taxon>Pteromalidae</taxon>
        <taxon>Pteromalinae</taxon>
        <taxon>Nasonia</taxon>
    </lineage>
</organism>
<evidence type="ECO:0000313" key="7">
    <source>
        <dbReference type="Proteomes" id="UP000002358"/>
    </source>
</evidence>
<dbReference type="InterPro" id="IPR001611">
    <property type="entry name" value="Leu-rich_rpt"/>
</dbReference>
<reference evidence="6" key="1">
    <citation type="submission" date="2021-01" db="UniProtKB">
        <authorList>
            <consortium name="EnsemblMetazoa"/>
        </authorList>
    </citation>
    <scope>IDENTIFICATION</scope>
</reference>
<keyword evidence="7" id="KW-1185">Reference proteome</keyword>
<dbReference type="SMART" id="SM00369">
    <property type="entry name" value="LRR_TYP"/>
    <property type="match status" value="10"/>
</dbReference>
<name>A0A7M6W5T0_NASVI</name>
<proteinExistence type="predicted"/>
<accession>A0A7M6W5T0</accession>
<dbReference type="AlphaFoldDB" id="A0A7M6W5T0"/>
<dbReference type="FunFam" id="3.80.10.10:FF:001164">
    <property type="entry name" value="GH01279p"/>
    <property type="match status" value="1"/>
</dbReference>
<feature type="region of interest" description="Disordered" evidence="4">
    <location>
        <begin position="491"/>
        <end position="517"/>
    </location>
</feature>
<evidence type="ECO:0000313" key="6">
    <source>
        <dbReference type="EnsemblMetazoa" id="NP_001166005"/>
    </source>
</evidence>
<dbReference type="Pfam" id="PF13855">
    <property type="entry name" value="LRR_8"/>
    <property type="match status" value="3"/>
</dbReference>
<sequence length="517" mass="59284">MKTTLLLLFAIIAIGHCQDSTYFLEPKSEETDYDLICNDHNISINFSELSLNTIKKQFLSSPIITCLDLSSNQIESVDHNAFLNLPNLKYLNMNGNAFKLQDIFAYNHMNLETLLLDNNERLPNDYYGYEGYTSNYYYSDCIHRGMFGQGSNTMYEARIHSTYPKLKKLFIRNHKTALKFTADSKANFPSLTHLHLSGSTIAHDNFDWLPNSLQYLDLSGHSLNSFSLRDLKNLKWIYLDNPASKCLSKVNFKNLINLKYLSLPSNNFNRISHETFAGLASLEFLDLSDNNIRYVEEGCFNSMQNLQFLNLSTNNIEIIQGSTFDKLKNLQTLILKNNLISKFPIIYNEMKLKMLSLSCNYLKTIVRGTFAKMPYLEILHLHGNEITYIDQEAFAGLKNLRILTLSDNKLTSLPNNWLLPMINLERLDLSNNYIIDFGYLALSDSSPLQYLYLSNQLEIVRSISLLENVPENVTISLKANDTFVEKCVKEDENVTDGEETSRKAKRVDAGLNRGPRD</sequence>
<dbReference type="KEGG" id="nvi:100379125"/>
<feature type="signal peptide" evidence="5">
    <location>
        <begin position="1"/>
        <end position="17"/>
    </location>
</feature>
<keyword evidence="3" id="KW-0677">Repeat</keyword>
<dbReference type="InterPro" id="IPR032675">
    <property type="entry name" value="LRR_dom_sf"/>
</dbReference>
<protein>
    <submittedName>
        <fullName evidence="6">Uncharacterized protein</fullName>
    </submittedName>
</protein>